<protein>
    <recommendedName>
        <fullName evidence="5">Ribosome maturation factor RimM</fullName>
    </recommendedName>
</protein>
<dbReference type="EMBL" id="CP031165">
    <property type="protein sequence ID" value="AXV08101.1"/>
    <property type="molecule type" value="Genomic_DNA"/>
</dbReference>
<dbReference type="NCBIfam" id="TIGR02273">
    <property type="entry name" value="16S_RimM"/>
    <property type="match status" value="1"/>
</dbReference>
<evidence type="ECO:0000256" key="1">
    <source>
        <dbReference type="ARBA" id="ARBA00022490"/>
    </source>
</evidence>
<dbReference type="InterPro" id="IPR002676">
    <property type="entry name" value="RimM_N"/>
</dbReference>
<gene>
    <name evidence="5" type="primary">rimM</name>
    <name evidence="8" type="ORF">DVS28_a3426</name>
</gene>
<keyword evidence="1 5" id="KW-0963">Cytoplasm</keyword>
<dbReference type="Pfam" id="PF01782">
    <property type="entry name" value="RimM"/>
    <property type="match status" value="1"/>
</dbReference>
<dbReference type="InterPro" id="IPR011961">
    <property type="entry name" value="RimM"/>
</dbReference>
<dbReference type="AlphaFoldDB" id="A0A346Y0V4"/>
<dbReference type="OrthoDB" id="5381335at2"/>
<dbReference type="InterPro" id="IPR036976">
    <property type="entry name" value="RimM_N_sf"/>
</dbReference>
<keyword evidence="3 5" id="KW-0698">rRNA processing</keyword>
<comment type="function">
    <text evidence="5">An accessory protein needed during the final step in the assembly of 30S ribosomal subunit, possibly for assembly of the head region. Essential for efficient processing of 16S rRNA. May be needed both before and after RbfA during the maturation of 16S rRNA. It has affinity for free ribosomal 30S subunits but not for 70S ribosomes.</text>
</comment>
<dbReference type="KEGG" id="euz:DVS28_a3426"/>
<evidence type="ECO:0000256" key="5">
    <source>
        <dbReference type="HAMAP-Rule" id="MF_00014"/>
    </source>
</evidence>
<dbReference type="Pfam" id="PF24986">
    <property type="entry name" value="PRC_RimM"/>
    <property type="match status" value="1"/>
</dbReference>
<evidence type="ECO:0000256" key="2">
    <source>
        <dbReference type="ARBA" id="ARBA00022517"/>
    </source>
</evidence>
<evidence type="ECO:0000313" key="8">
    <source>
        <dbReference type="EMBL" id="AXV08101.1"/>
    </source>
</evidence>
<dbReference type="Gene3D" id="2.30.30.240">
    <property type="entry name" value="PRC-barrel domain"/>
    <property type="match status" value="1"/>
</dbReference>
<dbReference type="GO" id="GO:0005840">
    <property type="term" value="C:ribosome"/>
    <property type="evidence" value="ECO:0007669"/>
    <property type="project" value="InterPro"/>
</dbReference>
<evidence type="ECO:0000256" key="4">
    <source>
        <dbReference type="ARBA" id="ARBA00023186"/>
    </source>
</evidence>
<feature type="domain" description="Ribosome maturation factor RimM PRC barrel" evidence="7">
    <location>
        <begin position="100"/>
        <end position="149"/>
    </location>
</feature>
<keyword evidence="4 5" id="KW-0143">Chaperone</keyword>
<keyword evidence="2 5" id="KW-0690">Ribosome biogenesis</keyword>
<dbReference type="SUPFAM" id="SSF50447">
    <property type="entry name" value="Translation proteins"/>
    <property type="match status" value="1"/>
</dbReference>
<name>A0A346Y0V4_9ACTN</name>
<reference evidence="8 9" key="1">
    <citation type="submission" date="2018-09" db="EMBL/GenBank/DDBJ databases">
        <title>Complete genome sequence of Euzebya sp. DY32-46 isolated from seawater of Pacific Ocean.</title>
        <authorList>
            <person name="Xu L."/>
            <person name="Wu Y.-H."/>
            <person name="Xu X.-W."/>
        </authorList>
    </citation>
    <scope>NUCLEOTIDE SEQUENCE [LARGE SCALE GENOMIC DNA]</scope>
    <source>
        <strain evidence="8 9">DY32-46</strain>
    </source>
</reference>
<dbReference type="PANTHER" id="PTHR33692:SF1">
    <property type="entry name" value="RIBOSOME MATURATION FACTOR RIMM"/>
    <property type="match status" value="1"/>
</dbReference>
<evidence type="ECO:0000259" key="7">
    <source>
        <dbReference type="Pfam" id="PF24986"/>
    </source>
</evidence>
<accession>A0A346Y0V4</accession>
<dbReference type="PANTHER" id="PTHR33692">
    <property type="entry name" value="RIBOSOME MATURATION FACTOR RIMM"/>
    <property type="match status" value="1"/>
</dbReference>
<comment type="subunit">
    <text evidence="5">Binds ribosomal protein uS19.</text>
</comment>
<organism evidence="8 9">
    <name type="scientific">Euzebya pacifica</name>
    <dbReference type="NCBI Taxonomy" id="1608957"/>
    <lineage>
        <taxon>Bacteria</taxon>
        <taxon>Bacillati</taxon>
        <taxon>Actinomycetota</taxon>
        <taxon>Nitriliruptoria</taxon>
        <taxon>Euzebyales</taxon>
    </lineage>
</organism>
<dbReference type="InterPro" id="IPR009000">
    <property type="entry name" value="Transl_B-barrel_sf"/>
</dbReference>
<evidence type="ECO:0000259" key="6">
    <source>
        <dbReference type="Pfam" id="PF01782"/>
    </source>
</evidence>
<comment type="domain">
    <text evidence="5">The PRC barrel domain binds ribosomal protein uS19.</text>
</comment>
<dbReference type="GO" id="GO:0043022">
    <property type="term" value="F:ribosome binding"/>
    <property type="evidence" value="ECO:0007669"/>
    <property type="project" value="InterPro"/>
</dbReference>
<dbReference type="GO" id="GO:0006364">
    <property type="term" value="P:rRNA processing"/>
    <property type="evidence" value="ECO:0007669"/>
    <property type="project" value="UniProtKB-UniRule"/>
</dbReference>
<proteinExistence type="inferred from homology"/>
<dbReference type="Gene3D" id="2.40.30.60">
    <property type="entry name" value="RimM"/>
    <property type="match status" value="1"/>
</dbReference>
<evidence type="ECO:0000256" key="3">
    <source>
        <dbReference type="ARBA" id="ARBA00022552"/>
    </source>
</evidence>
<dbReference type="InterPro" id="IPR056792">
    <property type="entry name" value="PRC_RimM"/>
</dbReference>
<comment type="subcellular location">
    <subcellularLocation>
        <location evidence="5">Cytoplasm</location>
    </subcellularLocation>
</comment>
<sequence length="171" mass="18371">MTEHSDPRVVVGRIGKPFGLGGQVYVFTDPDLDGSIEVGRTYFAEAHGSLEVLEARTQKGRTVVAFDGVDSREDAEALRGTVLTVQADVVELGEDMIWVADLKGRQVVDDNGDLVGVVETVVDGYAHDYLVVARPDGGSVQLPMVEALLDWAVDPIVVSPIPGLLDPDEAW</sequence>
<dbReference type="SUPFAM" id="SSF50346">
    <property type="entry name" value="PRC-barrel domain"/>
    <property type="match status" value="1"/>
</dbReference>
<dbReference type="Proteomes" id="UP000264006">
    <property type="component" value="Chromosome"/>
</dbReference>
<dbReference type="HAMAP" id="MF_00014">
    <property type="entry name" value="Ribosome_mat_RimM"/>
    <property type="match status" value="1"/>
</dbReference>
<dbReference type="InterPro" id="IPR011033">
    <property type="entry name" value="PRC_barrel-like_sf"/>
</dbReference>
<keyword evidence="9" id="KW-1185">Reference proteome</keyword>
<dbReference type="GO" id="GO:0005737">
    <property type="term" value="C:cytoplasm"/>
    <property type="evidence" value="ECO:0007669"/>
    <property type="project" value="UniProtKB-SubCell"/>
</dbReference>
<dbReference type="GO" id="GO:0042274">
    <property type="term" value="P:ribosomal small subunit biogenesis"/>
    <property type="evidence" value="ECO:0007669"/>
    <property type="project" value="UniProtKB-UniRule"/>
</dbReference>
<evidence type="ECO:0000313" key="9">
    <source>
        <dbReference type="Proteomes" id="UP000264006"/>
    </source>
</evidence>
<comment type="similarity">
    <text evidence="5">Belongs to the RimM family.</text>
</comment>
<feature type="domain" description="RimM N-terminal" evidence="6">
    <location>
        <begin position="10"/>
        <end position="87"/>
    </location>
</feature>
<dbReference type="RefSeq" id="WP_114592493.1">
    <property type="nucleotide sequence ID" value="NZ_CP031165.1"/>
</dbReference>